<keyword evidence="1" id="KW-0732">Signal</keyword>
<gene>
    <name evidence="2" type="ORF">QR680_013876</name>
</gene>
<name>A0AA39I9A6_9BILA</name>
<feature type="signal peptide" evidence="1">
    <location>
        <begin position="1"/>
        <end position="26"/>
    </location>
</feature>
<dbReference type="Proteomes" id="UP001175271">
    <property type="component" value="Unassembled WGS sequence"/>
</dbReference>
<sequence>MSIRQAILTTMKVFFLIVLLLASVEASWRHRGINEGHRLAARHDIRRHPRDFKSGIGAPAHVFPDYDELNQETPRRLGLCTSDYC</sequence>
<organism evidence="2 3">
    <name type="scientific">Steinernema hermaphroditum</name>
    <dbReference type="NCBI Taxonomy" id="289476"/>
    <lineage>
        <taxon>Eukaryota</taxon>
        <taxon>Metazoa</taxon>
        <taxon>Ecdysozoa</taxon>
        <taxon>Nematoda</taxon>
        <taxon>Chromadorea</taxon>
        <taxon>Rhabditida</taxon>
        <taxon>Tylenchina</taxon>
        <taxon>Panagrolaimomorpha</taxon>
        <taxon>Strongyloidoidea</taxon>
        <taxon>Steinernematidae</taxon>
        <taxon>Steinernema</taxon>
    </lineage>
</organism>
<dbReference type="EMBL" id="JAUCMV010000002">
    <property type="protein sequence ID" value="KAK0418963.1"/>
    <property type="molecule type" value="Genomic_DNA"/>
</dbReference>
<feature type="chain" id="PRO_5041206706" evidence="1">
    <location>
        <begin position="27"/>
        <end position="85"/>
    </location>
</feature>
<evidence type="ECO:0000256" key="1">
    <source>
        <dbReference type="SAM" id="SignalP"/>
    </source>
</evidence>
<accession>A0AA39I9A6</accession>
<evidence type="ECO:0000313" key="2">
    <source>
        <dbReference type="EMBL" id="KAK0418963.1"/>
    </source>
</evidence>
<protein>
    <submittedName>
        <fullName evidence="2">Uncharacterized protein</fullName>
    </submittedName>
</protein>
<evidence type="ECO:0000313" key="3">
    <source>
        <dbReference type="Proteomes" id="UP001175271"/>
    </source>
</evidence>
<proteinExistence type="predicted"/>
<reference evidence="2" key="1">
    <citation type="submission" date="2023-06" db="EMBL/GenBank/DDBJ databases">
        <title>Genomic analysis of the entomopathogenic nematode Steinernema hermaphroditum.</title>
        <authorList>
            <person name="Schwarz E.M."/>
            <person name="Heppert J.K."/>
            <person name="Baniya A."/>
            <person name="Schwartz H.T."/>
            <person name="Tan C.-H."/>
            <person name="Antoshechkin I."/>
            <person name="Sternberg P.W."/>
            <person name="Goodrich-Blair H."/>
            <person name="Dillman A.R."/>
        </authorList>
    </citation>
    <scope>NUCLEOTIDE SEQUENCE</scope>
    <source>
        <strain evidence="2">PS9179</strain>
        <tissue evidence="2">Whole animal</tissue>
    </source>
</reference>
<dbReference type="AlphaFoldDB" id="A0AA39I9A6"/>
<comment type="caution">
    <text evidence="2">The sequence shown here is derived from an EMBL/GenBank/DDBJ whole genome shotgun (WGS) entry which is preliminary data.</text>
</comment>
<keyword evidence="3" id="KW-1185">Reference proteome</keyword>